<dbReference type="GO" id="GO:0035197">
    <property type="term" value="F:siRNA binding"/>
    <property type="evidence" value="ECO:0007669"/>
    <property type="project" value="TreeGrafter"/>
</dbReference>
<feature type="compositionally biased region" description="Polar residues" evidence="1">
    <location>
        <begin position="24"/>
        <end position="33"/>
    </location>
</feature>
<feature type="compositionally biased region" description="Polar residues" evidence="1">
    <location>
        <begin position="54"/>
        <end position="68"/>
    </location>
</feature>
<dbReference type="WBParaSite" id="EgrG_000626000">
    <property type="protein sequence ID" value="EgrG_000626000"/>
    <property type="gene ID" value="EgrG_000626000"/>
</dbReference>
<dbReference type="GO" id="GO:0031048">
    <property type="term" value="P:regulatory ncRNA-mediated heterochromatin formation"/>
    <property type="evidence" value="ECO:0007669"/>
    <property type="project" value="TreeGrafter"/>
</dbReference>
<sequence>MIPRGDNEGEGTDTFSKDPHRQGPSVSTLSSNVEGLGSLVSGSARPDPVPGPSSVRTTTPVRQGSKSTPAPVLSSEQERKQPHPSPWASIARAVTVTEQGSASATSLVSAFGQAEEKPTCSLRPPQSQESIQPTEVNLPDAVPIGAEFYSVGASIYTAMPREMDVEDVVHVVGDVKSAGYFYDLSEDILEQFSLIKLEPEVKERQTFRIIDKSELSIPGKLSCLGFAVERAFMPFHFALSNMTPLLIDLAHKRRVSLVKKSFCLPQSCSNRRKTQTLFTRAVLSHLLSCPNNPKSVLDFILQKPQQIRKHPPSKYPDHLRPGGEPFPVLRKPQGCPCHPLPNFYFIIVEAVGRGQPSTSRPAVPCQPSKSRPAVPCQPSTPRPTVPCQPSTSKPAVSCQPSTPKAAGLQQSSTPKPAEPSQSPKRKSSKTPKLPSKPHKLSEEVKQTLKAAITSSETLQADPVELRKLSDLYRHDKYPNARPIFRSNGEFNVEMVPVPKYILAQLCELCEPLKLELVQHEELEFSERKTTAYERGMYQAMSARLIQRILTLHYRMTFTRVPLPPFPALSLEILHSEDFFSYTGPLLIVVQGCNESTLGVWEPTHLTQEGSEPLSRGLKTGSQIEFVKLAHSRGYRVAFLNLNCLVADTLVPKEYSVRADTCYLNCDIFPSRGASQPDSGPSDRFSALVYLQQSPAFICDASGVTLEERMACGWEALLSRCHSSNIVVWVHRRAEESFLYPLCPIPQGPGQLPWLTKPSLGPRISNLRRITLGVETPEPPWWCSSLSSLSKLKSELTSNPMLASTVVFNYRILVRRLLPSESAEVSDDDGSSGLPHESVAMTHSLGQQQSPGGASSPSQADTHRRKIIAAWCDRARTYWLSLQSRVKAVAFVDPCQMFTNFSQSGIGWGLFNAEMALSTQSSPQQDIAPVRKWFAQNAIQYVPSNLKVGEPLPTQRFRQRSLPTFSAGTKENDLIHAYVMTAVLDFFDRKLREAATASTSQPLC</sequence>
<dbReference type="EMBL" id="LK028578">
    <property type="protein sequence ID" value="CDS18472.1"/>
    <property type="molecule type" value="Genomic_DNA"/>
</dbReference>
<feature type="compositionally biased region" description="Polar residues" evidence="1">
    <location>
        <begin position="387"/>
        <end position="414"/>
    </location>
</feature>
<proteinExistence type="predicted"/>
<dbReference type="Proteomes" id="UP000492820">
    <property type="component" value="Unassembled WGS sequence"/>
</dbReference>
<evidence type="ECO:0000313" key="4">
    <source>
        <dbReference type="WBParaSite" id="EgrG_000626000"/>
    </source>
</evidence>
<evidence type="ECO:0000313" key="2">
    <source>
        <dbReference type="EMBL" id="CDS18472.1"/>
    </source>
</evidence>
<dbReference type="PANTHER" id="PTHR21357:SF4">
    <property type="entry name" value="FAM172 FAMILY PROTEIN HOMOLOG CG10038"/>
    <property type="match status" value="1"/>
</dbReference>
<dbReference type="GO" id="GO:0005634">
    <property type="term" value="C:nucleus"/>
    <property type="evidence" value="ECO:0007669"/>
    <property type="project" value="TreeGrafter"/>
</dbReference>
<gene>
    <name evidence="2" type="ORF">EgrG_000626000</name>
</gene>
<dbReference type="OrthoDB" id="1668230at2759"/>
<reference evidence="4" key="3">
    <citation type="submission" date="2020-10" db="UniProtKB">
        <authorList>
            <consortium name="WormBaseParasite"/>
        </authorList>
    </citation>
    <scope>IDENTIFICATION</scope>
</reference>
<evidence type="ECO:0000313" key="3">
    <source>
        <dbReference type="Proteomes" id="UP000492820"/>
    </source>
</evidence>
<dbReference type="AlphaFoldDB" id="A0A068WJ43"/>
<dbReference type="PANTHER" id="PTHR21357">
    <property type="entry name" value="FAM172 FAMILY PROTEIN HOMOLOG CG10038"/>
    <property type="match status" value="1"/>
</dbReference>
<protein>
    <submittedName>
        <fullName evidence="2 4">Protein FAM172A</fullName>
    </submittedName>
</protein>
<feature type="region of interest" description="Disordered" evidence="1">
    <location>
        <begin position="356"/>
        <end position="443"/>
    </location>
</feature>
<reference evidence="2" key="2">
    <citation type="submission" date="2014-06" db="EMBL/GenBank/DDBJ databases">
        <authorList>
            <person name="Aslett M."/>
        </authorList>
    </citation>
    <scope>NUCLEOTIDE SEQUENCE</scope>
</reference>
<organism evidence="2">
    <name type="scientific">Echinococcus granulosus</name>
    <name type="common">Hydatid tapeworm</name>
    <dbReference type="NCBI Taxonomy" id="6210"/>
    <lineage>
        <taxon>Eukaryota</taxon>
        <taxon>Metazoa</taxon>
        <taxon>Spiralia</taxon>
        <taxon>Lophotrochozoa</taxon>
        <taxon>Platyhelminthes</taxon>
        <taxon>Cestoda</taxon>
        <taxon>Eucestoda</taxon>
        <taxon>Cyclophyllidea</taxon>
        <taxon>Taeniidae</taxon>
        <taxon>Echinococcus</taxon>
        <taxon>Echinococcus granulosus group</taxon>
    </lineage>
</organism>
<name>A0A068WJ43_ECHGR</name>
<evidence type="ECO:0000256" key="1">
    <source>
        <dbReference type="SAM" id="MobiDB-lite"/>
    </source>
</evidence>
<dbReference type="InterPro" id="IPR048263">
    <property type="entry name" value="Arb2"/>
</dbReference>
<accession>A0A068WJ43</accession>
<feature type="region of interest" description="Disordered" evidence="1">
    <location>
        <begin position="1"/>
        <end position="86"/>
    </location>
</feature>
<reference evidence="2 3" key="1">
    <citation type="journal article" date="2013" name="Nature">
        <title>The genomes of four tapeworm species reveal adaptations to parasitism.</title>
        <authorList>
            <person name="Tsai I.J."/>
            <person name="Zarowiecki M."/>
            <person name="Holroyd N."/>
            <person name="Garciarrubio A."/>
            <person name="Sanchez-Flores A."/>
            <person name="Brooks K.L."/>
            <person name="Tracey A."/>
            <person name="Bobes R.J."/>
            <person name="Fragoso G."/>
            <person name="Sciutto E."/>
            <person name="Aslett M."/>
            <person name="Beasley H."/>
            <person name="Bennett H.M."/>
            <person name="Cai J."/>
            <person name="Camicia F."/>
            <person name="Clark R."/>
            <person name="Cucher M."/>
            <person name="De Silva N."/>
            <person name="Day T.A."/>
            <person name="Deplazes P."/>
            <person name="Estrada K."/>
            <person name="Fernandez C."/>
            <person name="Holland P.W."/>
            <person name="Hou J."/>
            <person name="Hu S."/>
            <person name="Huckvale T."/>
            <person name="Hung S.S."/>
            <person name="Kamenetzky L."/>
            <person name="Keane J.A."/>
            <person name="Kiss F."/>
            <person name="Koziol U."/>
            <person name="Lambert O."/>
            <person name="Liu K."/>
            <person name="Luo X."/>
            <person name="Luo Y."/>
            <person name="Macchiaroli N."/>
            <person name="Nichol S."/>
            <person name="Paps J."/>
            <person name="Parkinson J."/>
            <person name="Pouchkina-Stantcheva N."/>
            <person name="Riddiford N."/>
            <person name="Rosenzvit M."/>
            <person name="Salinas G."/>
            <person name="Wasmuth J.D."/>
            <person name="Zamanian M."/>
            <person name="Zheng Y."/>
            <person name="Cai X."/>
            <person name="Soberon X."/>
            <person name="Olson P.D."/>
            <person name="Laclette J.P."/>
            <person name="Brehm K."/>
            <person name="Berriman M."/>
            <person name="Garciarrubio A."/>
            <person name="Bobes R.J."/>
            <person name="Fragoso G."/>
            <person name="Sanchez-Flores A."/>
            <person name="Estrada K."/>
            <person name="Cevallos M.A."/>
            <person name="Morett E."/>
            <person name="Gonzalez V."/>
            <person name="Portillo T."/>
            <person name="Ochoa-Leyva A."/>
            <person name="Jose M.V."/>
            <person name="Sciutto E."/>
            <person name="Landa A."/>
            <person name="Jimenez L."/>
            <person name="Valdes V."/>
            <person name="Carrero J.C."/>
            <person name="Larralde C."/>
            <person name="Morales-Montor J."/>
            <person name="Limon-Lason J."/>
            <person name="Soberon X."/>
            <person name="Laclette J.P."/>
        </authorList>
    </citation>
    <scope>NUCLEOTIDE SEQUENCE [LARGE SCALE GENOMIC DNA]</scope>
</reference>